<reference evidence="10" key="1">
    <citation type="submission" date="2017-01" db="EMBL/GenBank/DDBJ databases">
        <authorList>
            <person name="Wang Y."/>
            <person name="White M."/>
            <person name="Kvist S."/>
            <person name="Moncalvo J.-M."/>
        </authorList>
    </citation>
    <scope>NUCLEOTIDE SEQUENCE [LARGE SCALE GENOMIC DNA]</scope>
    <source>
        <strain evidence="10">ID-206-W2</strain>
    </source>
</reference>
<dbReference type="CDD" id="cd02799">
    <property type="entry name" value="tRNA_bind_EMAP-II_like"/>
    <property type="match status" value="1"/>
</dbReference>
<keyword evidence="3 6" id="KW-0820">tRNA-binding</keyword>
<dbReference type="InterPro" id="IPR012340">
    <property type="entry name" value="NA-bd_OB-fold"/>
</dbReference>
<accession>A0A1R1YPT6</accession>
<evidence type="ECO:0000256" key="3">
    <source>
        <dbReference type="ARBA" id="ARBA00022555"/>
    </source>
</evidence>
<dbReference type="GO" id="GO:0017102">
    <property type="term" value="C:methionyl glutamyl tRNA synthetase complex"/>
    <property type="evidence" value="ECO:0007669"/>
    <property type="project" value="TreeGrafter"/>
</dbReference>
<evidence type="ECO:0000313" key="9">
    <source>
        <dbReference type="EMBL" id="OMJ28860.1"/>
    </source>
</evidence>
<name>A0A1R1YPT6_9FUNG</name>
<dbReference type="SUPFAM" id="SSF47616">
    <property type="entry name" value="GST C-terminal domain-like"/>
    <property type="match status" value="1"/>
</dbReference>
<dbReference type="Gene3D" id="1.20.1050.10">
    <property type="match status" value="1"/>
</dbReference>
<evidence type="ECO:0000256" key="2">
    <source>
        <dbReference type="ARBA" id="ARBA00022490"/>
    </source>
</evidence>
<dbReference type="Pfam" id="PF01588">
    <property type="entry name" value="tRNA_bind"/>
    <property type="match status" value="1"/>
</dbReference>
<keyword evidence="10" id="KW-1185">Reference proteome</keyword>
<feature type="compositionally biased region" description="Basic residues" evidence="7">
    <location>
        <begin position="162"/>
        <end position="172"/>
    </location>
</feature>
<dbReference type="GO" id="GO:0000049">
    <property type="term" value="F:tRNA binding"/>
    <property type="evidence" value="ECO:0007669"/>
    <property type="project" value="UniProtKB-UniRule"/>
</dbReference>
<evidence type="ECO:0000256" key="6">
    <source>
        <dbReference type="PROSITE-ProRule" id="PRU00209"/>
    </source>
</evidence>
<dbReference type="InterPro" id="IPR004046">
    <property type="entry name" value="GST_C"/>
</dbReference>
<comment type="caution">
    <text evidence="9">The sequence shown here is derived from an EMBL/GenBank/DDBJ whole genome shotgun (WGS) entry which is preliminary data.</text>
</comment>
<dbReference type="InterPro" id="IPR002547">
    <property type="entry name" value="tRNA-bd_dom"/>
</dbReference>
<evidence type="ECO:0000313" key="10">
    <source>
        <dbReference type="Proteomes" id="UP000187429"/>
    </source>
</evidence>
<dbReference type="Proteomes" id="UP000187429">
    <property type="component" value="Unassembled WGS sequence"/>
</dbReference>
<dbReference type="InterPro" id="IPR051270">
    <property type="entry name" value="Tyrosine-tRNA_ligase_regulator"/>
</dbReference>
<evidence type="ECO:0000256" key="5">
    <source>
        <dbReference type="ARBA" id="ARBA00022917"/>
    </source>
</evidence>
<gene>
    <name evidence="9" type="ORF">AYI69_g1650</name>
</gene>
<feature type="region of interest" description="Disordered" evidence="7">
    <location>
        <begin position="143"/>
        <end position="186"/>
    </location>
</feature>
<dbReference type="PROSITE" id="PS50886">
    <property type="entry name" value="TRBD"/>
    <property type="match status" value="1"/>
</dbReference>
<protein>
    <submittedName>
        <fullName evidence="9">tRNA-aminoacylation cofactor arc1</fullName>
    </submittedName>
</protein>
<comment type="subcellular location">
    <subcellularLocation>
        <location evidence="1">Cytoplasm</location>
    </subcellularLocation>
</comment>
<dbReference type="PANTHER" id="PTHR11586:SF33">
    <property type="entry name" value="AMINOACYL TRNA SYNTHASE COMPLEX-INTERACTING MULTIFUNCTIONAL PROTEIN 1"/>
    <property type="match status" value="1"/>
</dbReference>
<dbReference type="PANTHER" id="PTHR11586">
    <property type="entry name" value="TRNA-AMINOACYLATION COFACTOR ARC1 FAMILY MEMBER"/>
    <property type="match status" value="1"/>
</dbReference>
<keyword evidence="5" id="KW-0648">Protein biosynthesis</keyword>
<keyword evidence="4 6" id="KW-0694">RNA-binding</keyword>
<proteinExistence type="predicted"/>
<evidence type="ECO:0000256" key="7">
    <source>
        <dbReference type="SAM" id="MobiDB-lite"/>
    </source>
</evidence>
<dbReference type="InterPro" id="IPR036282">
    <property type="entry name" value="Glutathione-S-Trfase_C_sf"/>
</dbReference>
<dbReference type="EMBL" id="LSSM01000453">
    <property type="protein sequence ID" value="OMJ28860.1"/>
    <property type="molecule type" value="Genomic_DNA"/>
</dbReference>
<dbReference type="OrthoDB" id="19141at2759"/>
<dbReference type="GO" id="GO:0006412">
    <property type="term" value="P:translation"/>
    <property type="evidence" value="ECO:0007669"/>
    <property type="project" value="UniProtKB-KW"/>
</dbReference>
<feature type="domain" description="TRNA-binding" evidence="8">
    <location>
        <begin position="194"/>
        <end position="297"/>
    </location>
</feature>
<dbReference type="FunFam" id="2.40.50.140:FF:000047">
    <property type="entry name" value="tyrosine--tRNA ligase, cytoplasmic isoform X2"/>
    <property type="match status" value="1"/>
</dbReference>
<keyword evidence="2" id="KW-0963">Cytoplasm</keyword>
<dbReference type="SUPFAM" id="SSF50249">
    <property type="entry name" value="Nucleic acid-binding proteins"/>
    <property type="match status" value="1"/>
</dbReference>
<dbReference type="Gene3D" id="2.40.50.140">
    <property type="entry name" value="Nucleic acid-binding proteins"/>
    <property type="match status" value="1"/>
</dbReference>
<dbReference type="Pfam" id="PF00043">
    <property type="entry name" value="GST_C"/>
    <property type="match status" value="1"/>
</dbReference>
<sequence>MMGNPHLQILSNLNLDESSPVNPSLGVNTLSTQIASDVNNELLGSDEEQSALISQYMTMSAKTGTVNRQNFVQLVNDSLKEPYYLVPSKLTIADIISYANIFNYVHSLSDAKKKNFPNFVSWFTRLGLIFDKESLDFANLNVPTAASNSQNDNKNKQDQSGKKAKSAPKQKKTGGEPNSAKKNNKAPEQPLVIVPSMIDLRVGKIIKVDRHPDADSLYLEQIELGEEQPRQVISGLVKFIPIEQMIDRYVIVICNLKPATMRGIKSYAMVLCADSVDGSKVEFIEPPAGSNPGDRVYFEGFEGKDPETLLNPKKKIWETIQPGFITSDSFEAGWVDQDKKFHKLLVNGNVCKSQSIAGGPMK</sequence>
<evidence type="ECO:0000259" key="8">
    <source>
        <dbReference type="PROSITE" id="PS50886"/>
    </source>
</evidence>
<evidence type="ECO:0000256" key="1">
    <source>
        <dbReference type="ARBA" id="ARBA00004496"/>
    </source>
</evidence>
<organism evidence="9 10">
    <name type="scientific">Smittium culicis</name>
    <dbReference type="NCBI Taxonomy" id="133412"/>
    <lineage>
        <taxon>Eukaryota</taxon>
        <taxon>Fungi</taxon>
        <taxon>Fungi incertae sedis</taxon>
        <taxon>Zoopagomycota</taxon>
        <taxon>Kickxellomycotina</taxon>
        <taxon>Harpellomycetes</taxon>
        <taxon>Harpellales</taxon>
        <taxon>Legeriomycetaceae</taxon>
        <taxon>Smittium</taxon>
    </lineage>
</organism>
<evidence type="ECO:0000256" key="4">
    <source>
        <dbReference type="ARBA" id="ARBA00022884"/>
    </source>
</evidence>
<dbReference type="AlphaFoldDB" id="A0A1R1YPT6"/>